<evidence type="ECO:0000313" key="3">
    <source>
        <dbReference type="Proteomes" id="UP000004221"/>
    </source>
</evidence>
<gene>
    <name evidence="2" type="ORF">NITHO_5270003</name>
</gene>
<protein>
    <recommendedName>
        <fullName evidence="1">THIF-type NAD/FAD binding fold domain-containing protein</fullName>
    </recommendedName>
</protein>
<proteinExistence type="predicted"/>
<dbReference type="PANTHER" id="PTHR10953:SF102">
    <property type="entry name" value="ADENYLYLTRANSFERASE AND SULFURTRANSFERASE MOCS3"/>
    <property type="match status" value="1"/>
</dbReference>
<dbReference type="GO" id="GO:0004792">
    <property type="term" value="F:thiosulfate-cyanide sulfurtransferase activity"/>
    <property type="evidence" value="ECO:0007669"/>
    <property type="project" value="TreeGrafter"/>
</dbReference>
<feature type="domain" description="THIF-type NAD/FAD binding fold" evidence="1">
    <location>
        <begin position="171"/>
        <end position="381"/>
    </location>
</feature>
<dbReference type="Pfam" id="PF00899">
    <property type="entry name" value="ThiF"/>
    <property type="match status" value="1"/>
</dbReference>
<keyword evidence="3" id="KW-1185">Reference proteome</keyword>
<sequence>MRELSCLVMPIDLPVKALETGESSGWLRGARDTTDHVFVVSGLLLSTEDKVFSQFGDRSFAHHVFLIGRRPDRLLPWVVVRPGFARALAQGAISEVSELCSWLTATLPLEEILDEHLFLCCIETGIPAPMTSFILACAGTNGDSDTVLPLPIEWVGEGAEPGKRLDGLLPLDQLRTKQAVVVGLGSGGGFVALELAAAGVGTLHLVDPDRLRTVNLFRHVCGEQDLGRSKVYAVADLIRQHQLSTDVHSHPKDVIEWVDQFRSFVDDADIVVGATDTAESRQLLNYVCVTMGTPLVLAGTYDSARIGEIIRVFPRRTACYECTRMALREAGGLIPDPDRTSRGIPYGAQTLMNEPTPAPGTRTDVAMVAAMQSRVAVMTLLDPEATGAGWLPRDYLAWGATRTQQFSEPFVFDYPFTVKFLTISRRIDCPVCGDLPDVLYEVDIEKSYASILESLEG</sequence>
<comment type="caution">
    <text evidence="2">The sequence shown here is derived from an EMBL/GenBank/DDBJ whole genome shotgun (WGS) entry which is preliminary data.</text>
</comment>
<reference evidence="2 3" key="1">
    <citation type="journal article" date="2012" name="ISME J.">
        <title>Nitrification expanded: discovery, physiology and genomics of a nitrite-oxidizing bacterium from the phylum Chloroflexi.</title>
        <authorList>
            <person name="Sorokin D.Y."/>
            <person name="Lucker S."/>
            <person name="Vejmelkova D."/>
            <person name="Kostrikina N.A."/>
            <person name="Kleerebezem R."/>
            <person name="Rijpstra W.I."/>
            <person name="Damste J.S."/>
            <person name="Le Paslier D."/>
            <person name="Muyzer G."/>
            <person name="Wagner M."/>
            <person name="van Loosdrecht M.C."/>
            <person name="Daims H."/>
        </authorList>
    </citation>
    <scope>NUCLEOTIDE SEQUENCE [LARGE SCALE GENOMIC DNA]</scope>
    <source>
        <strain evidence="3">none</strain>
    </source>
</reference>
<dbReference type="SUPFAM" id="SSF69572">
    <property type="entry name" value="Activating enzymes of the ubiquitin-like proteins"/>
    <property type="match status" value="1"/>
</dbReference>
<dbReference type="GO" id="GO:0008641">
    <property type="term" value="F:ubiquitin-like modifier activating enzyme activity"/>
    <property type="evidence" value="ECO:0007669"/>
    <property type="project" value="InterPro"/>
</dbReference>
<dbReference type="GO" id="GO:0016779">
    <property type="term" value="F:nucleotidyltransferase activity"/>
    <property type="evidence" value="ECO:0007669"/>
    <property type="project" value="TreeGrafter"/>
</dbReference>
<dbReference type="Gene3D" id="3.40.50.720">
    <property type="entry name" value="NAD(P)-binding Rossmann-like Domain"/>
    <property type="match status" value="1"/>
</dbReference>
<dbReference type="InterPro" id="IPR035985">
    <property type="entry name" value="Ubiquitin-activating_enz"/>
</dbReference>
<dbReference type="Proteomes" id="UP000004221">
    <property type="component" value="Unassembled WGS sequence"/>
</dbReference>
<accession>I4ELS2</accession>
<dbReference type="InterPro" id="IPR045886">
    <property type="entry name" value="ThiF/MoeB/HesA"/>
</dbReference>
<dbReference type="OrthoDB" id="9804286at2"/>
<dbReference type="InterPro" id="IPR000594">
    <property type="entry name" value="ThiF_NAD_FAD-bd"/>
</dbReference>
<dbReference type="EMBL" id="CAGS01000476">
    <property type="protein sequence ID" value="CCF85634.1"/>
    <property type="molecule type" value="Genomic_DNA"/>
</dbReference>
<organism evidence="2 3">
    <name type="scientific">Nitrolancea hollandica Lb</name>
    <dbReference type="NCBI Taxonomy" id="1129897"/>
    <lineage>
        <taxon>Bacteria</taxon>
        <taxon>Pseudomonadati</taxon>
        <taxon>Thermomicrobiota</taxon>
        <taxon>Thermomicrobia</taxon>
        <taxon>Sphaerobacterales</taxon>
        <taxon>Sphaerobacterineae</taxon>
        <taxon>Sphaerobacteraceae</taxon>
        <taxon>Nitrolancea</taxon>
    </lineage>
</organism>
<evidence type="ECO:0000313" key="2">
    <source>
        <dbReference type="EMBL" id="CCF85634.1"/>
    </source>
</evidence>
<dbReference type="PANTHER" id="PTHR10953">
    <property type="entry name" value="UBIQUITIN-ACTIVATING ENZYME E1"/>
    <property type="match status" value="1"/>
</dbReference>
<evidence type="ECO:0000259" key="1">
    <source>
        <dbReference type="Pfam" id="PF00899"/>
    </source>
</evidence>
<dbReference type="AlphaFoldDB" id="I4ELS2"/>
<name>I4ELS2_9BACT</name>
<dbReference type="GO" id="GO:0005737">
    <property type="term" value="C:cytoplasm"/>
    <property type="evidence" value="ECO:0007669"/>
    <property type="project" value="TreeGrafter"/>
</dbReference>